<keyword evidence="2" id="KW-1185">Reference proteome</keyword>
<dbReference type="Proteomes" id="UP001177021">
    <property type="component" value="Unassembled WGS sequence"/>
</dbReference>
<accession>A0ACB0KJ82</accession>
<name>A0ACB0KJ82_TRIPR</name>
<evidence type="ECO:0000313" key="2">
    <source>
        <dbReference type="Proteomes" id="UP001177021"/>
    </source>
</evidence>
<comment type="caution">
    <text evidence="1">The sequence shown here is derived from an EMBL/GenBank/DDBJ whole genome shotgun (WGS) entry which is preliminary data.</text>
</comment>
<reference evidence="1" key="1">
    <citation type="submission" date="2023-10" db="EMBL/GenBank/DDBJ databases">
        <authorList>
            <person name="Rodriguez Cubillos JULIANA M."/>
            <person name="De Vega J."/>
        </authorList>
    </citation>
    <scope>NUCLEOTIDE SEQUENCE</scope>
</reference>
<evidence type="ECO:0000313" key="1">
    <source>
        <dbReference type="EMBL" id="CAJ2657315.1"/>
    </source>
</evidence>
<dbReference type="EMBL" id="CASHSV030000311">
    <property type="protein sequence ID" value="CAJ2657315.1"/>
    <property type="molecule type" value="Genomic_DNA"/>
</dbReference>
<gene>
    <name evidence="1" type="ORF">MILVUS5_LOCUS23915</name>
</gene>
<sequence>MATKRPGSVEDLNLDALQELFKPHIESFDHMIDAGLETMFDHIKPVVVTHPSKPQKLTIMLKNPKIHLPQKTDGIARTTHGWLYPFECRQAKISYTGRFTANVCFQYNDGGKIGPQIRENINFGHFPIMLQSKLCNLKGKGPRELVSYKEEATEMGGYFILNGLERFIRPIIMPKRNYPMSTVRSSFSDRREGYTDKAVVIRCVRADQTSLTVKLYYLSNGSARLGFWVQGREYMLPVGILLKALIDTTDREIYANLTSYYNEKYEKGKGVVGTPRIGDRAQIILDELHDLSLFTRLQCLQYIGEHFQPIMRELRNESHYIVADAVLNDYILVHLKNNFDKFNLLIFMLQKLFSLIDHTSVPDNPDSLQNQEILLPGHLITIYLKEKLEEWLAKGKYMVLDEINKKGEKFDFTDSFQVRKILEKNHAPGISLTIENMLKTGRLATQTGLDLNQRAGFTIMAERLNFLRFLSHFRAVHRGAAFAGARNTTVRKLLPESWGFLCPVHTPDGEPCGLLNHMTHTCRITSFYDSQGNLKVDYKIKTSILNILIETGMTQSLPKILLPGPPEVLTVLLDGCIVGFIPSTEVEKVVAHLRELKVSSSAVIPNDLEVGYVPLSMGGQYPGLYLFTSASRFVRPVRNISIPSNGNENIELIGPFEQVYMEIQCPDGGNGGRKSPFPATHEEIHPTGMLSVVANLTPWSDHNQSPRNMYQCQMAKQTMAFSSQTIKLRADQKLYHLQTPQSPIVRTSAYTKYNVDEFPTGTNAIVAVLAYTGYDMEDAMILNKSSVERGMFHGQIYQTETVDLAERGSRSEQASRTFRKSNQDKSCPAIDSDGLPHVGQRIRPGEPYCSTYNAITNKTYLFNKKGTEDAYIDSVAVDVKNGKHLKKANIRFRYPRNPIIGDKFSSRHGQKGVCSQLWPDIDMPFSGNTGMRPDLIINPHAFPSRMTIAMLLESVAAKGGSLHGKYKDATPFRSSVKTDGEKSGSKSASLVDELGVMLKEKGFNYHGCEVLYSGVYGTELTCEIFIGPVYYQRLRHMVSDKYQVRSTGPIDPVTRQPVKGRKRGGGVRFGEMERDSLLAHGAAYLLHDRLHTCSDYHIADVCSICGSLLTTTFIQPQKLPVRQIVGLPPRKPPSKVACHACQTGKGMETVAMPYIFRYLAAELASMNIKMTLKLSN</sequence>
<proteinExistence type="predicted"/>
<protein>
    <submittedName>
        <fullName evidence="1">Uncharacterized protein</fullName>
    </submittedName>
</protein>
<organism evidence="1 2">
    <name type="scientific">Trifolium pratense</name>
    <name type="common">Red clover</name>
    <dbReference type="NCBI Taxonomy" id="57577"/>
    <lineage>
        <taxon>Eukaryota</taxon>
        <taxon>Viridiplantae</taxon>
        <taxon>Streptophyta</taxon>
        <taxon>Embryophyta</taxon>
        <taxon>Tracheophyta</taxon>
        <taxon>Spermatophyta</taxon>
        <taxon>Magnoliopsida</taxon>
        <taxon>eudicotyledons</taxon>
        <taxon>Gunneridae</taxon>
        <taxon>Pentapetalae</taxon>
        <taxon>rosids</taxon>
        <taxon>fabids</taxon>
        <taxon>Fabales</taxon>
        <taxon>Fabaceae</taxon>
        <taxon>Papilionoideae</taxon>
        <taxon>50 kb inversion clade</taxon>
        <taxon>NPAAA clade</taxon>
        <taxon>Hologalegina</taxon>
        <taxon>IRL clade</taxon>
        <taxon>Trifolieae</taxon>
        <taxon>Trifolium</taxon>
    </lineage>
</organism>